<dbReference type="EMBL" id="GBRH01243366">
    <property type="protein sequence ID" value="JAD54529.1"/>
    <property type="molecule type" value="Transcribed_RNA"/>
</dbReference>
<sequence>MGPRAPGEIARCSIP</sequence>
<reference evidence="1" key="1">
    <citation type="submission" date="2014-09" db="EMBL/GenBank/DDBJ databases">
        <authorList>
            <person name="Magalhaes I.L.F."/>
            <person name="Oliveira U."/>
            <person name="Santos F.R."/>
            <person name="Vidigal T.H.D.A."/>
            <person name="Brescovit A.D."/>
            <person name="Santos A.J."/>
        </authorList>
    </citation>
    <scope>NUCLEOTIDE SEQUENCE</scope>
    <source>
        <tissue evidence="1">Shoot tissue taken approximately 20 cm above the soil surface</tissue>
    </source>
</reference>
<accession>A0A0A9AS05</accession>
<protein>
    <submittedName>
        <fullName evidence="1">Uncharacterized protein</fullName>
    </submittedName>
</protein>
<evidence type="ECO:0000313" key="1">
    <source>
        <dbReference type="EMBL" id="JAD54529.1"/>
    </source>
</evidence>
<proteinExistence type="predicted"/>
<organism evidence="1">
    <name type="scientific">Arundo donax</name>
    <name type="common">Giant reed</name>
    <name type="synonym">Donax arundinaceus</name>
    <dbReference type="NCBI Taxonomy" id="35708"/>
    <lineage>
        <taxon>Eukaryota</taxon>
        <taxon>Viridiplantae</taxon>
        <taxon>Streptophyta</taxon>
        <taxon>Embryophyta</taxon>
        <taxon>Tracheophyta</taxon>
        <taxon>Spermatophyta</taxon>
        <taxon>Magnoliopsida</taxon>
        <taxon>Liliopsida</taxon>
        <taxon>Poales</taxon>
        <taxon>Poaceae</taxon>
        <taxon>PACMAD clade</taxon>
        <taxon>Arundinoideae</taxon>
        <taxon>Arundineae</taxon>
        <taxon>Arundo</taxon>
    </lineage>
</organism>
<reference evidence="1" key="2">
    <citation type="journal article" date="2015" name="Data Brief">
        <title>Shoot transcriptome of the giant reed, Arundo donax.</title>
        <authorList>
            <person name="Barrero R.A."/>
            <person name="Guerrero F.D."/>
            <person name="Moolhuijzen P."/>
            <person name="Goolsby J.A."/>
            <person name="Tidwell J."/>
            <person name="Bellgard S.E."/>
            <person name="Bellgard M.I."/>
        </authorList>
    </citation>
    <scope>NUCLEOTIDE SEQUENCE</scope>
    <source>
        <tissue evidence="1">Shoot tissue taken approximately 20 cm above the soil surface</tissue>
    </source>
</reference>
<name>A0A0A9AS05_ARUDO</name>